<keyword evidence="2" id="KW-1185">Reference proteome</keyword>
<dbReference type="InterPro" id="IPR041492">
    <property type="entry name" value="HAD_2"/>
</dbReference>
<dbReference type="GO" id="GO:0016787">
    <property type="term" value="F:hydrolase activity"/>
    <property type="evidence" value="ECO:0007669"/>
    <property type="project" value="UniProtKB-KW"/>
</dbReference>
<accession>A0ABT5VLJ3</accession>
<gene>
    <name evidence="1" type="ORF">N7Z68_23515</name>
</gene>
<dbReference type="SFLD" id="SFLDG01129">
    <property type="entry name" value="C1.5:_HAD__Beta-PGM__Phosphata"/>
    <property type="match status" value="1"/>
</dbReference>
<comment type="caution">
    <text evidence="1">The sequence shown here is derived from an EMBL/GenBank/DDBJ whole genome shotgun (WGS) entry which is preliminary data.</text>
</comment>
<dbReference type="InterPro" id="IPR023214">
    <property type="entry name" value="HAD_sf"/>
</dbReference>
<dbReference type="PANTHER" id="PTHR46191">
    <property type="match status" value="1"/>
</dbReference>
<dbReference type="Pfam" id="PF13419">
    <property type="entry name" value="HAD_2"/>
    <property type="match status" value="1"/>
</dbReference>
<dbReference type="NCBIfam" id="TIGR01549">
    <property type="entry name" value="HAD-SF-IA-v1"/>
    <property type="match status" value="1"/>
</dbReference>
<dbReference type="Gene3D" id="1.10.150.240">
    <property type="entry name" value="Putative phosphatase, domain 2"/>
    <property type="match status" value="1"/>
</dbReference>
<proteinExistence type="predicted"/>
<dbReference type="PRINTS" id="PR00413">
    <property type="entry name" value="HADHALOGNASE"/>
</dbReference>
<reference evidence="1" key="1">
    <citation type="submission" date="2024-05" db="EMBL/GenBank/DDBJ databases">
        <title>Alkalihalobacillus sp. strain MEB203 novel alkaliphilic bacterium from Lonar Lake, India.</title>
        <authorList>
            <person name="Joshi A."/>
            <person name="Thite S."/>
            <person name="Mengade P."/>
        </authorList>
    </citation>
    <scope>NUCLEOTIDE SEQUENCE</scope>
    <source>
        <strain evidence="1">MEB 203</strain>
    </source>
</reference>
<dbReference type="RefSeq" id="WP_275120864.1">
    <property type="nucleotide sequence ID" value="NZ_JAOTPO010000030.1"/>
</dbReference>
<dbReference type="SFLD" id="SFLDS00003">
    <property type="entry name" value="Haloacid_Dehalogenase"/>
    <property type="match status" value="1"/>
</dbReference>
<dbReference type="Gene3D" id="3.40.50.1000">
    <property type="entry name" value="HAD superfamily/HAD-like"/>
    <property type="match status" value="1"/>
</dbReference>
<evidence type="ECO:0000313" key="2">
    <source>
        <dbReference type="Proteomes" id="UP001148125"/>
    </source>
</evidence>
<organism evidence="1 2">
    <name type="scientific">Alkalihalobacterium chitinilyticum</name>
    <dbReference type="NCBI Taxonomy" id="2980103"/>
    <lineage>
        <taxon>Bacteria</taxon>
        <taxon>Bacillati</taxon>
        <taxon>Bacillota</taxon>
        <taxon>Bacilli</taxon>
        <taxon>Bacillales</taxon>
        <taxon>Bacillaceae</taxon>
        <taxon>Alkalihalobacterium</taxon>
    </lineage>
</organism>
<keyword evidence="1" id="KW-0378">Hydrolase</keyword>
<dbReference type="InterPro" id="IPR006439">
    <property type="entry name" value="HAD-SF_hydro_IA"/>
</dbReference>
<dbReference type="InterPro" id="IPR023198">
    <property type="entry name" value="PGP-like_dom2"/>
</dbReference>
<dbReference type="SUPFAM" id="SSF56784">
    <property type="entry name" value="HAD-like"/>
    <property type="match status" value="1"/>
</dbReference>
<dbReference type="Proteomes" id="UP001148125">
    <property type="component" value="Unassembled WGS sequence"/>
</dbReference>
<protein>
    <submittedName>
        <fullName evidence="1">HAD-IA family hydrolase</fullName>
    </submittedName>
</protein>
<name>A0ABT5VLJ3_9BACI</name>
<sequence>MLGEVKVIGFDLGYTLAFNHREDTYLAFAKENKTELRRREVEIAFHLADKTFMRQYPGALGKRAETYFPWYLGVVNYHLQCRFDIERQYEFFKSQRKGWSPFPWSQTVLEELQNKGYRLALLSNWDESCRDVLSQLSLDRYFEEIIVSSEQGIEKPDPRIFTSLIEKMNCKPEELLYVGDNYYDDVVGSKKIGAQSILINRFGRLGIEELGSIPVIEKTDSLVSLLQEGEILHDISYSR</sequence>
<dbReference type="InterPro" id="IPR036412">
    <property type="entry name" value="HAD-like_sf"/>
</dbReference>
<dbReference type="EMBL" id="JAOTPO010000030">
    <property type="protein sequence ID" value="MDE5416274.1"/>
    <property type="molecule type" value="Genomic_DNA"/>
</dbReference>
<dbReference type="InterPro" id="IPR051828">
    <property type="entry name" value="HAD-like_hydrolase_domain"/>
</dbReference>
<evidence type="ECO:0000313" key="1">
    <source>
        <dbReference type="EMBL" id="MDE5416274.1"/>
    </source>
</evidence>
<dbReference type="PANTHER" id="PTHR46191:SF2">
    <property type="entry name" value="HALOACID DEHALOGENASE-LIKE HYDROLASE DOMAIN-CONTAINING PROTEIN 3"/>
    <property type="match status" value="1"/>
</dbReference>